<comment type="subunit">
    <text evidence="10">Monomer.</text>
</comment>
<feature type="binding site" evidence="10 11">
    <location>
        <position position="333"/>
    </location>
    <ligand>
        <name>ATP</name>
        <dbReference type="ChEBI" id="CHEBI:30616"/>
    </ligand>
</feature>
<dbReference type="EC" id="2.7.2.3" evidence="4 10"/>
<keyword evidence="7 10" id="KW-0418">Kinase</keyword>
<evidence type="ECO:0000256" key="1">
    <source>
        <dbReference type="ARBA" id="ARBA00000642"/>
    </source>
</evidence>
<dbReference type="HAMAP" id="MF_00145">
    <property type="entry name" value="Phosphoglyc_kinase"/>
    <property type="match status" value="1"/>
</dbReference>
<comment type="similarity">
    <text evidence="3 10 12">Belongs to the phosphoglycerate kinase family.</text>
</comment>
<reference evidence="13 14" key="1">
    <citation type="journal article" date="2016" name="Nat. Commun.">
        <title>Thousands of microbial genomes shed light on interconnected biogeochemical processes in an aquifer system.</title>
        <authorList>
            <person name="Anantharaman K."/>
            <person name="Brown C.T."/>
            <person name="Hug L.A."/>
            <person name="Sharon I."/>
            <person name="Castelle C.J."/>
            <person name="Probst A.J."/>
            <person name="Thomas B.C."/>
            <person name="Singh A."/>
            <person name="Wilkins M.J."/>
            <person name="Karaoz U."/>
            <person name="Brodie E.L."/>
            <person name="Williams K.H."/>
            <person name="Hubbard S.S."/>
            <person name="Banfield J.F."/>
        </authorList>
    </citation>
    <scope>NUCLEOTIDE SEQUENCE [LARGE SCALE GENOMIC DNA]</scope>
</reference>
<feature type="binding site" evidence="10 11">
    <location>
        <position position="205"/>
    </location>
    <ligand>
        <name>ATP</name>
        <dbReference type="ChEBI" id="CHEBI:30616"/>
    </ligand>
</feature>
<evidence type="ECO:0000256" key="11">
    <source>
        <dbReference type="PIRSR" id="PIRSR000724-2"/>
    </source>
</evidence>
<keyword evidence="8 10" id="KW-0067">ATP-binding</keyword>
<dbReference type="GO" id="GO:0005524">
    <property type="term" value="F:ATP binding"/>
    <property type="evidence" value="ECO:0007669"/>
    <property type="project" value="UniProtKB-KW"/>
</dbReference>
<evidence type="ECO:0000256" key="10">
    <source>
        <dbReference type="HAMAP-Rule" id="MF_00145"/>
    </source>
</evidence>
<feature type="binding site" evidence="10">
    <location>
        <position position="155"/>
    </location>
    <ligand>
        <name>substrate</name>
    </ligand>
</feature>
<organism evidence="13 14">
    <name type="scientific">Candidatus Nomurabacteria bacterium RIFCSPLOWO2_12_FULL_37_8</name>
    <dbReference type="NCBI Taxonomy" id="1801793"/>
    <lineage>
        <taxon>Bacteria</taxon>
        <taxon>Candidatus Nomuraibacteriota</taxon>
    </lineage>
</organism>
<evidence type="ECO:0000256" key="5">
    <source>
        <dbReference type="ARBA" id="ARBA00022679"/>
    </source>
</evidence>
<evidence type="ECO:0000313" key="14">
    <source>
        <dbReference type="Proteomes" id="UP000178661"/>
    </source>
</evidence>
<evidence type="ECO:0000313" key="13">
    <source>
        <dbReference type="EMBL" id="OGJ01476.1"/>
    </source>
</evidence>
<comment type="caution">
    <text evidence="13">The sequence shown here is derived from an EMBL/GenBank/DDBJ whole genome shotgun (WGS) entry which is preliminary data.</text>
</comment>
<comment type="catalytic activity">
    <reaction evidence="1 10 12">
        <text>(2R)-3-phosphoglycerate + ATP = (2R)-3-phospho-glyceroyl phosphate + ADP</text>
        <dbReference type="Rhea" id="RHEA:14801"/>
        <dbReference type="ChEBI" id="CHEBI:30616"/>
        <dbReference type="ChEBI" id="CHEBI:57604"/>
        <dbReference type="ChEBI" id="CHEBI:58272"/>
        <dbReference type="ChEBI" id="CHEBI:456216"/>
        <dbReference type="EC" id="2.7.2.3"/>
    </reaction>
</comment>
<comment type="pathway">
    <text evidence="2 10">Carbohydrate degradation; glycolysis; pyruvate from D-glyceraldehyde 3-phosphate: step 2/5.</text>
</comment>
<dbReference type="EMBL" id="MFVR01000019">
    <property type="protein sequence ID" value="OGJ01476.1"/>
    <property type="molecule type" value="Genomic_DNA"/>
</dbReference>
<comment type="caution">
    <text evidence="10">Lacks conserved residue(s) required for the propagation of feature annotation.</text>
</comment>
<dbReference type="GO" id="GO:0006094">
    <property type="term" value="P:gluconeogenesis"/>
    <property type="evidence" value="ECO:0007669"/>
    <property type="project" value="TreeGrafter"/>
</dbReference>
<protein>
    <recommendedName>
        <fullName evidence="4 10">Phosphoglycerate kinase</fullName>
        <ecNumber evidence="4 10">2.7.2.3</ecNumber>
    </recommendedName>
</protein>
<dbReference type="InterPro" id="IPR036043">
    <property type="entry name" value="Phosphoglycerate_kinase_sf"/>
</dbReference>
<evidence type="ECO:0000256" key="3">
    <source>
        <dbReference type="ARBA" id="ARBA00008982"/>
    </source>
</evidence>
<dbReference type="SUPFAM" id="SSF53748">
    <property type="entry name" value="Phosphoglycerate kinase"/>
    <property type="match status" value="1"/>
</dbReference>
<dbReference type="PANTHER" id="PTHR11406:SF23">
    <property type="entry name" value="PHOSPHOGLYCERATE KINASE 1, CHLOROPLASTIC-RELATED"/>
    <property type="match status" value="1"/>
</dbReference>
<evidence type="ECO:0000256" key="9">
    <source>
        <dbReference type="ARBA" id="ARBA00023152"/>
    </source>
</evidence>
<evidence type="ECO:0000256" key="6">
    <source>
        <dbReference type="ARBA" id="ARBA00022741"/>
    </source>
</evidence>
<dbReference type="PIRSF" id="PIRSF000724">
    <property type="entry name" value="Pgk"/>
    <property type="match status" value="1"/>
</dbReference>
<dbReference type="PANTHER" id="PTHR11406">
    <property type="entry name" value="PHOSPHOGLYCERATE KINASE"/>
    <property type="match status" value="1"/>
</dbReference>
<dbReference type="GO" id="GO:0006096">
    <property type="term" value="P:glycolytic process"/>
    <property type="evidence" value="ECO:0007669"/>
    <property type="project" value="UniProtKB-UniRule"/>
</dbReference>
<evidence type="ECO:0000256" key="2">
    <source>
        <dbReference type="ARBA" id="ARBA00004838"/>
    </source>
</evidence>
<keyword evidence="9 10" id="KW-0324">Glycolysis</keyword>
<feature type="binding site" evidence="10 11">
    <location>
        <begin position="363"/>
        <end position="366"/>
    </location>
    <ligand>
        <name>ATP</name>
        <dbReference type="ChEBI" id="CHEBI:30616"/>
    </ligand>
</feature>
<gene>
    <name evidence="10" type="primary">pgk</name>
    <name evidence="13" type="ORF">A3G98_02610</name>
</gene>
<evidence type="ECO:0000256" key="4">
    <source>
        <dbReference type="ARBA" id="ARBA00013061"/>
    </source>
</evidence>
<dbReference type="Pfam" id="PF00162">
    <property type="entry name" value="PGK"/>
    <property type="match status" value="1"/>
</dbReference>
<keyword evidence="5 10" id="KW-0808">Transferase</keyword>
<dbReference type="FunFam" id="3.40.50.1260:FF:000031">
    <property type="entry name" value="Phosphoglycerate kinase 1"/>
    <property type="match status" value="1"/>
</dbReference>
<dbReference type="GO" id="GO:0043531">
    <property type="term" value="F:ADP binding"/>
    <property type="evidence" value="ECO:0007669"/>
    <property type="project" value="TreeGrafter"/>
</dbReference>
<keyword evidence="10" id="KW-0963">Cytoplasm</keyword>
<dbReference type="InterPro" id="IPR001576">
    <property type="entry name" value="Phosphoglycerate_kinase"/>
</dbReference>
<feature type="binding site" evidence="10">
    <location>
        <position position="122"/>
    </location>
    <ligand>
        <name>substrate</name>
    </ligand>
</feature>
<name>A0A1F6Y560_9BACT</name>
<comment type="subcellular location">
    <subcellularLocation>
        <location evidence="10">Cytoplasm</location>
    </subcellularLocation>
</comment>
<evidence type="ECO:0000256" key="7">
    <source>
        <dbReference type="ARBA" id="ARBA00022777"/>
    </source>
</evidence>
<accession>A0A1F6Y560</accession>
<keyword evidence="6 10" id="KW-0547">Nucleotide-binding</keyword>
<evidence type="ECO:0000256" key="8">
    <source>
        <dbReference type="ARBA" id="ARBA00022840"/>
    </source>
</evidence>
<dbReference type="UniPathway" id="UPA00109">
    <property type="reaction ID" value="UER00185"/>
</dbReference>
<feature type="binding site" evidence="10">
    <location>
        <position position="40"/>
    </location>
    <ligand>
        <name>substrate</name>
    </ligand>
</feature>
<dbReference type="Gene3D" id="3.40.50.1260">
    <property type="entry name" value="Phosphoglycerate kinase, N-terminal domain"/>
    <property type="match status" value="2"/>
</dbReference>
<evidence type="ECO:0000256" key="12">
    <source>
        <dbReference type="RuleBase" id="RU000532"/>
    </source>
</evidence>
<dbReference type="GO" id="GO:0005829">
    <property type="term" value="C:cytosol"/>
    <property type="evidence" value="ECO:0007669"/>
    <property type="project" value="TreeGrafter"/>
</dbReference>
<dbReference type="InterPro" id="IPR015824">
    <property type="entry name" value="Phosphoglycerate_kinase_N"/>
</dbReference>
<sequence>MKLKILQSVNLKEKTILYRAPYDIDVEEVNGVLELADDTRIKATLPTLQYLLKENCRIIILSYVGRPDGVVVERLRTNPHAKRLAELLNHPVAKIDECIGSLVDEKINNMHAGDILMLENVRFHAEEMIDDDEFAKKLCIGKDLVVFDGFPQAHRIHASTTGIERHLPSVAGFYLQHEVEILTNLIENPARPFTVLIGGAKISDKVDAVNNLLKMEEKVLIGGAVANVFLKAQGRDLGSSFIEDVFVDEKKREKKDWIVYAKEILQKYKDKVICPEDVVISDGVTVRNIDISIERVPKGWTALDIGPKTQKLFTEMILKSKTVFWAGPMGKFEDEKFILGSQAILNAMKNVSKNLSGETIIAGGDTIDVARKYGSLEDYSHVSLAGGATLEFLAGKELPALESLILE</sequence>
<dbReference type="Proteomes" id="UP000178661">
    <property type="component" value="Unassembled WGS sequence"/>
</dbReference>
<dbReference type="AlphaFoldDB" id="A0A1F6Y560"/>
<proteinExistence type="inferred from homology"/>
<dbReference type="PRINTS" id="PR00477">
    <property type="entry name" value="PHGLYCKINASE"/>
</dbReference>
<dbReference type="GO" id="GO:0004618">
    <property type="term" value="F:phosphoglycerate kinase activity"/>
    <property type="evidence" value="ECO:0007669"/>
    <property type="project" value="UniProtKB-UniRule"/>
</dbReference>